<proteinExistence type="predicted"/>
<dbReference type="GO" id="GO:0004664">
    <property type="term" value="F:prephenate dehydratase activity"/>
    <property type="evidence" value="ECO:0007669"/>
    <property type="project" value="UniProtKB-EC"/>
</dbReference>
<dbReference type="AlphaFoldDB" id="A0A432ZEJ1"/>
<keyword evidence="4" id="KW-0057">Aromatic amino acid biosynthesis</keyword>
<dbReference type="GO" id="GO:0009094">
    <property type="term" value="P:L-phenylalanine biosynthetic process"/>
    <property type="evidence" value="ECO:0007669"/>
    <property type="project" value="UniProtKB-UniPathway"/>
</dbReference>
<dbReference type="CDD" id="cd04905">
    <property type="entry name" value="ACT_CM-PDT"/>
    <property type="match status" value="1"/>
</dbReference>
<comment type="pathway">
    <text evidence="1">Amino-acid biosynthesis; L-phenylalanine biosynthesis; phenylpyruvate from prephenate: step 1/1.</text>
</comment>
<evidence type="ECO:0000256" key="3">
    <source>
        <dbReference type="ARBA" id="ARBA00022605"/>
    </source>
</evidence>
<dbReference type="Proteomes" id="UP000288279">
    <property type="component" value="Unassembled WGS sequence"/>
</dbReference>
<evidence type="ECO:0000259" key="8">
    <source>
        <dbReference type="PROSITE" id="PS51171"/>
    </source>
</evidence>
<keyword evidence="6" id="KW-0456">Lyase</keyword>
<evidence type="ECO:0000313" key="11">
    <source>
        <dbReference type="Proteomes" id="UP000288279"/>
    </source>
</evidence>
<dbReference type="EC" id="4.2.1.51" evidence="2"/>
<dbReference type="OrthoDB" id="9802281at2"/>
<dbReference type="PROSITE" id="PS51671">
    <property type="entry name" value="ACT"/>
    <property type="match status" value="1"/>
</dbReference>
<protein>
    <recommendedName>
        <fullName evidence="2">prephenate dehydratase</fullName>
        <ecNumber evidence="2">4.2.1.51</ecNumber>
    </recommendedName>
</protein>
<gene>
    <name evidence="10" type="ORF">CWI83_08110</name>
</gene>
<dbReference type="UniPathway" id="UPA00121">
    <property type="reaction ID" value="UER00345"/>
</dbReference>
<comment type="caution">
    <text evidence="10">The sequence shown here is derived from an EMBL/GenBank/DDBJ whole genome shotgun (WGS) entry which is preliminary data.</text>
</comment>
<dbReference type="EMBL" id="PIQG01000004">
    <property type="protein sequence ID" value="RUO76319.1"/>
    <property type="molecule type" value="Genomic_DNA"/>
</dbReference>
<keyword evidence="5" id="KW-0584">Phenylalanine biosynthesis</keyword>
<accession>A0A432ZEJ1</accession>
<evidence type="ECO:0000256" key="6">
    <source>
        <dbReference type="ARBA" id="ARBA00023239"/>
    </source>
</evidence>
<dbReference type="GO" id="GO:0005737">
    <property type="term" value="C:cytoplasm"/>
    <property type="evidence" value="ECO:0007669"/>
    <property type="project" value="TreeGrafter"/>
</dbReference>
<dbReference type="SUPFAM" id="SSF53850">
    <property type="entry name" value="Periplasmic binding protein-like II"/>
    <property type="match status" value="1"/>
</dbReference>
<evidence type="ECO:0000256" key="7">
    <source>
        <dbReference type="ARBA" id="ARBA00047848"/>
    </source>
</evidence>
<dbReference type="SUPFAM" id="SSF55021">
    <property type="entry name" value="ACT-like"/>
    <property type="match status" value="1"/>
</dbReference>
<keyword evidence="11" id="KW-1185">Reference proteome</keyword>
<evidence type="ECO:0000313" key="10">
    <source>
        <dbReference type="EMBL" id="RUO76319.1"/>
    </source>
</evidence>
<dbReference type="InterPro" id="IPR045865">
    <property type="entry name" value="ACT-like_dom_sf"/>
</dbReference>
<dbReference type="PROSITE" id="PS51171">
    <property type="entry name" value="PREPHENATE_DEHYDR_3"/>
    <property type="match status" value="1"/>
</dbReference>
<comment type="catalytic activity">
    <reaction evidence="7">
        <text>prephenate + H(+) = 3-phenylpyruvate + CO2 + H2O</text>
        <dbReference type="Rhea" id="RHEA:21648"/>
        <dbReference type="ChEBI" id="CHEBI:15377"/>
        <dbReference type="ChEBI" id="CHEBI:15378"/>
        <dbReference type="ChEBI" id="CHEBI:16526"/>
        <dbReference type="ChEBI" id="CHEBI:18005"/>
        <dbReference type="ChEBI" id="CHEBI:29934"/>
        <dbReference type="EC" id="4.2.1.51"/>
    </reaction>
</comment>
<feature type="domain" description="Prephenate dehydratase" evidence="8">
    <location>
        <begin position="3"/>
        <end position="178"/>
    </location>
</feature>
<feature type="domain" description="ACT" evidence="9">
    <location>
        <begin position="196"/>
        <end position="273"/>
    </location>
</feature>
<dbReference type="PANTHER" id="PTHR21022:SF19">
    <property type="entry name" value="PREPHENATE DEHYDRATASE-RELATED"/>
    <property type="match status" value="1"/>
</dbReference>
<evidence type="ECO:0000256" key="5">
    <source>
        <dbReference type="ARBA" id="ARBA00023222"/>
    </source>
</evidence>
<dbReference type="Pfam" id="PF00800">
    <property type="entry name" value="PDT"/>
    <property type="match status" value="1"/>
</dbReference>
<dbReference type="Gene3D" id="3.40.190.10">
    <property type="entry name" value="Periplasmic binding protein-like II"/>
    <property type="match status" value="2"/>
</dbReference>
<organism evidence="10 11">
    <name type="scientific">Pseudidiomarina taiwanensis</name>
    <dbReference type="NCBI Taxonomy" id="337250"/>
    <lineage>
        <taxon>Bacteria</taxon>
        <taxon>Pseudomonadati</taxon>
        <taxon>Pseudomonadota</taxon>
        <taxon>Gammaproteobacteria</taxon>
        <taxon>Alteromonadales</taxon>
        <taxon>Idiomarinaceae</taxon>
        <taxon>Pseudidiomarina</taxon>
    </lineage>
</organism>
<evidence type="ECO:0000256" key="4">
    <source>
        <dbReference type="ARBA" id="ARBA00023141"/>
    </source>
</evidence>
<name>A0A432ZEJ1_9GAMM</name>
<dbReference type="Gene3D" id="3.30.70.260">
    <property type="match status" value="1"/>
</dbReference>
<evidence type="ECO:0000256" key="2">
    <source>
        <dbReference type="ARBA" id="ARBA00013147"/>
    </source>
</evidence>
<evidence type="ECO:0000256" key="1">
    <source>
        <dbReference type="ARBA" id="ARBA00004741"/>
    </source>
</evidence>
<reference evidence="10 11" key="1">
    <citation type="journal article" date="2011" name="Front. Microbiol.">
        <title>Genomic signatures of strain selection and enhancement in Bacillus atrophaeus var. globigii, a historical biowarfare simulant.</title>
        <authorList>
            <person name="Gibbons H.S."/>
            <person name="Broomall S.M."/>
            <person name="McNew L.A."/>
            <person name="Daligault H."/>
            <person name="Chapman C."/>
            <person name="Bruce D."/>
            <person name="Karavis M."/>
            <person name="Krepps M."/>
            <person name="McGregor P.A."/>
            <person name="Hong C."/>
            <person name="Park K.H."/>
            <person name="Akmal A."/>
            <person name="Feldman A."/>
            <person name="Lin J.S."/>
            <person name="Chang W.E."/>
            <person name="Higgs B.W."/>
            <person name="Demirev P."/>
            <person name="Lindquist J."/>
            <person name="Liem A."/>
            <person name="Fochler E."/>
            <person name="Read T.D."/>
            <person name="Tapia R."/>
            <person name="Johnson S."/>
            <person name="Bishop-Lilly K.A."/>
            <person name="Detter C."/>
            <person name="Han C."/>
            <person name="Sozhamannan S."/>
            <person name="Rosenzweig C.N."/>
            <person name="Skowronski E.W."/>
        </authorList>
    </citation>
    <scope>NUCLEOTIDE SEQUENCE [LARGE SCALE GENOMIC DNA]</scope>
    <source>
        <strain evidence="10 11">PIT1</strain>
    </source>
</reference>
<sequence length="275" mass="29994">MIDIVTLGPAGTFSQLAADRMRSLPSQKRLSFYPTLTKTLNAVGEAAEIGVVPIENILEGVVSPVIDAFVKRPLQIIDEVTVPIAFSLIANQPNPQQVFAQFVAQGQCSDALERLAVPLTTTASNSESLKQLLACETPAAALVPSHLVDTELRQRLAWVEDEASDSPDNATRFIAVTSAAQKASPYDAVTRYKTSFLILDDADQPGLLVEHLQVLAAYKVNLMALVSRPTGRQFGQYHFYLECEGRLEDSALQAALTLIRLRTQVVTLGSYPDRR</sequence>
<dbReference type="PANTHER" id="PTHR21022">
    <property type="entry name" value="PREPHENATE DEHYDRATASE P PROTEIN"/>
    <property type="match status" value="1"/>
</dbReference>
<dbReference type="InterPro" id="IPR001086">
    <property type="entry name" value="Preph_deHydtase"/>
</dbReference>
<keyword evidence="3" id="KW-0028">Amino-acid biosynthesis</keyword>
<evidence type="ECO:0000259" key="9">
    <source>
        <dbReference type="PROSITE" id="PS51671"/>
    </source>
</evidence>
<dbReference type="RefSeq" id="WP_126827933.1">
    <property type="nucleotide sequence ID" value="NZ_PIQG01000004.1"/>
</dbReference>
<dbReference type="InterPro" id="IPR002912">
    <property type="entry name" value="ACT_dom"/>
</dbReference>